<sequence length="162" mass="18280">LSFAHNRIDQSKHAYSYVFMRVLTQSVDDKEPSLRHTHTLEPYLLKNALPLLKPAPPSLYVPLRLFLPLQTGDSVKGSTTRQLVKPNPGESFDIGLSKVYLLQNSEINETMSLNAVVRAVRATSSLDAFLHSNKAFTFDVADSCAIRGQRRRLIRHFISVFI</sequence>
<organism evidence="1">
    <name type="scientific">Hymenolepis diminuta</name>
    <name type="common">Rat tapeworm</name>
    <dbReference type="NCBI Taxonomy" id="6216"/>
    <lineage>
        <taxon>Eukaryota</taxon>
        <taxon>Metazoa</taxon>
        <taxon>Spiralia</taxon>
        <taxon>Lophotrochozoa</taxon>
        <taxon>Platyhelminthes</taxon>
        <taxon>Cestoda</taxon>
        <taxon>Eucestoda</taxon>
        <taxon>Cyclophyllidea</taxon>
        <taxon>Hymenolepididae</taxon>
        <taxon>Hymenolepis</taxon>
    </lineage>
</organism>
<proteinExistence type="predicted"/>
<accession>A0A0R3SL36</accession>
<dbReference type="AlphaFoldDB" id="A0A0R3SL36"/>
<name>A0A0R3SL36_HYMDI</name>
<reference evidence="1" key="1">
    <citation type="submission" date="2017-02" db="UniProtKB">
        <authorList>
            <consortium name="WormBaseParasite"/>
        </authorList>
    </citation>
    <scope>IDENTIFICATION</scope>
</reference>
<protein>
    <submittedName>
        <fullName evidence="1">C2 DOCK-type domain-containing protein</fullName>
    </submittedName>
</protein>
<dbReference type="WBParaSite" id="HDID_0000565101-mRNA-1">
    <property type="protein sequence ID" value="HDID_0000565101-mRNA-1"/>
    <property type="gene ID" value="HDID_0000565101"/>
</dbReference>
<evidence type="ECO:0000313" key="1">
    <source>
        <dbReference type="WBParaSite" id="HDID_0000565101-mRNA-1"/>
    </source>
</evidence>